<gene>
    <name evidence="7" type="ORF">EVOR1521_LOCUS20710</name>
</gene>
<feature type="domain" description="JmjC" evidence="6">
    <location>
        <begin position="62"/>
        <end position="221"/>
    </location>
</feature>
<dbReference type="InterPro" id="IPR011990">
    <property type="entry name" value="TPR-like_helical_dom_sf"/>
</dbReference>
<dbReference type="GO" id="GO:0046872">
    <property type="term" value="F:metal ion binding"/>
    <property type="evidence" value="ECO:0007669"/>
    <property type="project" value="UniProtKB-KW"/>
</dbReference>
<name>A0AA36IYT3_9DINO</name>
<evidence type="ECO:0000256" key="3">
    <source>
        <dbReference type="ARBA" id="ARBA00023004"/>
    </source>
</evidence>
<dbReference type="EMBL" id="CAUJNA010003233">
    <property type="protein sequence ID" value="CAJ1396482.1"/>
    <property type="molecule type" value="Genomic_DNA"/>
</dbReference>
<dbReference type="Pfam" id="PF13374">
    <property type="entry name" value="TPR_10"/>
    <property type="match status" value="2"/>
</dbReference>
<keyword evidence="3" id="KW-0408">Iron</keyword>
<dbReference type="InterPro" id="IPR003347">
    <property type="entry name" value="JmjC_dom"/>
</dbReference>
<keyword evidence="5" id="KW-0812">Transmembrane</keyword>
<reference evidence="7" key="1">
    <citation type="submission" date="2023-08" db="EMBL/GenBank/DDBJ databases">
        <authorList>
            <person name="Chen Y."/>
            <person name="Shah S."/>
            <person name="Dougan E. K."/>
            <person name="Thang M."/>
            <person name="Chan C."/>
        </authorList>
    </citation>
    <scope>NUCLEOTIDE SEQUENCE</scope>
</reference>
<dbReference type="PROSITE" id="PS51184">
    <property type="entry name" value="JMJC"/>
    <property type="match status" value="1"/>
</dbReference>
<evidence type="ECO:0000313" key="7">
    <source>
        <dbReference type="EMBL" id="CAJ1396482.1"/>
    </source>
</evidence>
<evidence type="ECO:0000256" key="5">
    <source>
        <dbReference type="SAM" id="Phobius"/>
    </source>
</evidence>
<keyword evidence="5" id="KW-1133">Transmembrane helix</keyword>
<dbReference type="InterPro" id="IPR039994">
    <property type="entry name" value="NO66-like"/>
</dbReference>
<evidence type="ECO:0000256" key="2">
    <source>
        <dbReference type="ARBA" id="ARBA00022723"/>
    </source>
</evidence>
<dbReference type="SUPFAM" id="SSF51197">
    <property type="entry name" value="Clavaminate synthase-like"/>
    <property type="match status" value="1"/>
</dbReference>
<dbReference type="SUPFAM" id="SSF48452">
    <property type="entry name" value="TPR-like"/>
    <property type="match status" value="1"/>
</dbReference>
<dbReference type="Pfam" id="PF08007">
    <property type="entry name" value="JmjC_2"/>
    <property type="match status" value="1"/>
</dbReference>
<keyword evidence="2" id="KW-0479">Metal-binding</keyword>
<feature type="transmembrane region" description="Helical" evidence="5">
    <location>
        <begin position="1274"/>
        <end position="1293"/>
    </location>
</feature>
<accession>A0AA36IYT3</accession>
<comment type="caution">
    <text evidence="7">The sequence shown here is derived from an EMBL/GenBank/DDBJ whole genome shotgun (WGS) entry which is preliminary data.</text>
</comment>
<feature type="transmembrane region" description="Helical" evidence="5">
    <location>
        <begin position="1165"/>
        <end position="1190"/>
    </location>
</feature>
<dbReference type="Gene3D" id="2.60.120.650">
    <property type="entry name" value="Cupin"/>
    <property type="match status" value="1"/>
</dbReference>
<feature type="transmembrane region" description="Helical" evidence="5">
    <location>
        <begin position="1210"/>
        <end position="1232"/>
    </location>
</feature>
<dbReference type="Gene3D" id="1.25.40.10">
    <property type="entry name" value="Tetratricopeptide repeat domain"/>
    <property type="match status" value="3"/>
</dbReference>
<comment type="cofactor">
    <cofactor evidence="1">
        <name>Fe(2+)</name>
        <dbReference type="ChEBI" id="CHEBI:29033"/>
    </cofactor>
</comment>
<dbReference type="PANTHER" id="PTHR13096:SF8">
    <property type="entry name" value="RIBOSOMAL OXYGENASE 1"/>
    <property type="match status" value="1"/>
</dbReference>
<organism evidence="7 8">
    <name type="scientific">Effrenium voratum</name>
    <dbReference type="NCBI Taxonomy" id="2562239"/>
    <lineage>
        <taxon>Eukaryota</taxon>
        <taxon>Sar</taxon>
        <taxon>Alveolata</taxon>
        <taxon>Dinophyceae</taxon>
        <taxon>Suessiales</taxon>
        <taxon>Symbiodiniaceae</taxon>
        <taxon>Effrenium</taxon>
    </lineage>
</organism>
<keyword evidence="8" id="KW-1185">Reference proteome</keyword>
<evidence type="ECO:0000313" key="8">
    <source>
        <dbReference type="Proteomes" id="UP001178507"/>
    </source>
</evidence>
<feature type="transmembrane region" description="Helical" evidence="5">
    <location>
        <begin position="1244"/>
        <end position="1262"/>
    </location>
</feature>
<evidence type="ECO:0000259" key="6">
    <source>
        <dbReference type="PROSITE" id="PS51184"/>
    </source>
</evidence>
<sequence length="1303" mass="143869">MTELGLRFPASFFEDFEKRWVHLPGTKESAQLFRRLWGLKQVLAHAATDGFKAYEFGIPRPDYDGPGVPAAKRALRRNLTLVQNHVHRSHGGLARYLHRAALFFGIPAGLNSYTTPAFSTGFGYHFDPSDAIILQVSGNKSWELCARRLTNSFSFANLTYNQVPAGDADVANCTVVVLQEGDALYLPIGQIHRANSSAGLSVHLTMSLNRQFISTAAVLLNVAEQINPSKEVGFAQKSFITWLHATATDGTLSFLHDVPSAFRCRKGKSRLCARHGFMAKALVEEDELAALPERCAAELSRALQVLNAHPDSAQPLTMKVRITGKEEPVVGKITAKQVLEGISSLLKPEPCGRTIVAWRQLLARQLAEYAVPEEEEDVVGVDDLKLDEDPLSALEGLDLDQLFVDVDEDVPLASIGAWEPTVDFVWEFPEEGQGQEGQEGHGEGLCCQPLSAEQQILCSNGTASPFAGRPSDEHRVLITTYATQHVHEFARFSLSLNANWAARFDHSFVIDTRDRATGGVDVKNAKVLVKKYWVDHPNISDPWLLWIGADAALVDFGEDVLRRTLRAHAAEHTQVIITRDPHGRAGNSMSLFNADVILIRRSAWSSAFLQRWWEDWRMKEGRTDQEVLELLYTEDVMGAASKFVLLAPNTLNSESMSIVAEAPALQPVVHLGGHSDSLRAGFFEHALQLLCEGRLDRHSKQLQEAYIAQLWQHAEQPGEGLSSGHLHASTAMGTFQRLAWHLEAQNRQEEALAVQQKALAFARQRFGRHHQQATLAQVALGTSLRAAGRAHEAVRRLKGACRASDPRERFTCINNLGLALDSANRPSEAEAEFRRAHTGLSEAGADLGAATVALNLANKLAARGAVAEAEPLLRSALRARQVLGESPEKDEVQDALAALLLSANRAEEAEEVLRSGWTTRTGAAAVQAHSSLGQALRLQGKAEEALEQFRLAYETCQHDPDLGGRESPNSYAAASNLASALQEVGRWEEAERLFRLAWLGLQKTLGNQHGNTQSARWGAYGQEAGSSREKRYASARNFHICKISFGKARRDWEISGSASKAVVLVVVLVVVVPVVVVALVVMVVLLLVQESQARLMVHGPIFVENPDGSITEAVPSDAKQARLKSERRRENSNDGDSDSSGTGSNATGISMTQEVEFLYSRHERVFMLLLFIQFLLESLYAAVFVVRMRPSMFELEAMYNWEISPRTAEVILWTTLVIQVLFGVLYYFMAALAIWTKRPKHFQIFAKTCLCGVVGLVLLAYADKFNLPIFFLRLLAYIYARFLQGLTASILLLPPRRERTANA</sequence>
<feature type="compositionally biased region" description="Basic and acidic residues" evidence="4">
    <location>
        <begin position="1119"/>
        <end position="1132"/>
    </location>
</feature>
<dbReference type="Proteomes" id="UP001178507">
    <property type="component" value="Unassembled WGS sequence"/>
</dbReference>
<feature type="transmembrane region" description="Helical" evidence="5">
    <location>
        <begin position="1061"/>
        <end position="1088"/>
    </location>
</feature>
<proteinExistence type="predicted"/>
<keyword evidence="5" id="KW-0472">Membrane</keyword>
<protein>
    <recommendedName>
        <fullName evidence="6">JmjC domain-containing protein</fullName>
    </recommendedName>
</protein>
<dbReference type="PANTHER" id="PTHR13096">
    <property type="entry name" value="MINA53 MYC INDUCED NUCLEAR ANTIGEN"/>
    <property type="match status" value="1"/>
</dbReference>
<evidence type="ECO:0000256" key="4">
    <source>
        <dbReference type="SAM" id="MobiDB-lite"/>
    </source>
</evidence>
<feature type="region of interest" description="Disordered" evidence="4">
    <location>
        <begin position="1112"/>
        <end position="1147"/>
    </location>
</feature>
<evidence type="ECO:0000256" key="1">
    <source>
        <dbReference type="ARBA" id="ARBA00001954"/>
    </source>
</evidence>